<sequence>MSEGYTQVFCGDGDGKSSAALGKGLISAGNGKKVIVIRFLKSKLNNEILFFSRLEPEIKLFRFEKSNEGFEKLSPEDKAEEIMNIKNGINFARKVLITGECDILILDEVLKLIEEGILKAEELINVLKERSPQTTVFMTGHILPVELEEYVDCVSEVTMRK</sequence>
<dbReference type="AlphaFoldDB" id="A0A1M6CCA0"/>
<dbReference type="SUPFAM" id="SSF52540">
    <property type="entry name" value="P-loop containing nucleoside triphosphate hydrolases"/>
    <property type="match status" value="1"/>
</dbReference>
<dbReference type="EMBL" id="FQYT01000004">
    <property type="protein sequence ID" value="SHI58414.1"/>
    <property type="molecule type" value="Genomic_DNA"/>
</dbReference>
<evidence type="ECO:0000313" key="2">
    <source>
        <dbReference type="Proteomes" id="UP000184342"/>
    </source>
</evidence>
<dbReference type="InterPro" id="IPR003724">
    <property type="entry name" value="CblAdoTrfase_CobA"/>
</dbReference>
<dbReference type="Pfam" id="PF02572">
    <property type="entry name" value="CobA_CobO_BtuR"/>
    <property type="match status" value="1"/>
</dbReference>
<evidence type="ECO:0000313" key="1">
    <source>
        <dbReference type="EMBL" id="SHI58414.1"/>
    </source>
</evidence>
<dbReference type="OrthoDB" id="9810309at2"/>
<dbReference type="STRING" id="1122934.SAMN02745691_00525"/>
<dbReference type="Gene3D" id="3.40.50.300">
    <property type="entry name" value="P-loop containing nucleotide triphosphate hydrolases"/>
    <property type="match status" value="1"/>
</dbReference>
<protein>
    <submittedName>
        <fullName evidence="1">Cob(I)alamin adenosyltransferase</fullName>
    </submittedName>
</protein>
<organism evidence="1 2">
    <name type="scientific">Parasporobacterium paucivorans DSM 15970</name>
    <dbReference type="NCBI Taxonomy" id="1122934"/>
    <lineage>
        <taxon>Bacteria</taxon>
        <taxon>Bacillati</taxon>
        <taxon>Bacillota</taxon>
        <taxon>Clostridia</taxon>
        <taxon>Lachnospirales</taxon>
        <taxon>Lachnospiraceae</taxon>
        <taxon>Parasporobacterium</taxon>
    </lineage>
</organism>
<dbReference type="Proteomes" id="UP000184342">
    <property type="component" value="Unassembled WGS sequence"/>
</dbReference>
<accession>A0A1M6CCA0</accession>
<dbReference type="GO" id="GO:0009236">
    <property type="term" value="P:cobalamin biosynthetic process"/>
    <property type="evidence" value="ECO:0007669"/>
    <property type="project" value="InterPro"/>
</dbReference>
<dbReference type="PANTHER" id="PTHR46638:SF1">
    <property type="entry name" value="CORRINOID ADENOSYLTRANSFERASE"/>
    <property type="match status" value="1"/>
</dbReference>
<dbReference type="PIRSF" id="PIRSF015617">
    <property type="entry name" value="Adensltrnsf_CobA"/>
    <property type="match status" value="1"/>
</dbReference>
<dbReference type="GO" id="GO:0005524">
    <property type="term" value="F:ATP binding"/>
    <property type="evidence" value="ECO:0007669"/>
    <property type="project" value="InterPro"/>
</dbReference>
<keyword evidence="2" id="KW-1185">Reference proteome</keyword>
<reference evidence="1 2" key="1">
    <citation type="submission" date="2016-11" db="EMBL/GenBank/DDBJ databases">
        <authorList>
            <person name="Jaros S."/>
            <person name="Januszkiewicz K."/>
            <person name="Wedrychowicz H."/>
        </authorList>
    </citation>
    <scope>NUCLEOTIDE SEQUENCE [LARGE SCALE GENOMIC DNA]</scope>
    <source>
        <strain evidence="1 2">DSM 15970</strain>
    </source>
</reference>
<keyword evidence="1" id="KW-0808">Transferase</keyword>
<gene>
    <name evidence="1" type="ORF">SAMN02745691_00525</name>
</gene>
<proteinExistence type="predicted"/>
<dbReference type="InterPro" id="IPR027417">
    <property type="entry name" value="P-loop_NTPase"/>
</dbReference>
<dbReference type="PANTHER" id="PTHR46638">
    <property type="entry name" value="CORRINOID ADENOSYLTRANSFERASE"/>
    <property type="match status" value="1"/>
</dbReference>
<name>A0A1M6CCA0_9FIRM</name>
<dbReference type="RefSeq" id="WP_073992813.1">
    <property type="nucleotide sequence ID" value="NZ_FQYT01000004.1"/>
</dbReference>
<dbReference type="GO" id="GO:0008817">
    <property type="term" value="F:corrinoid adenosyltransferase activity"/>
    <property type="evidence" value="ECO:0007669"/>
    <property type="project" value="InterPro"/>
</dbReference>